<keyword evidence="3" id="KW-1185">Reference proteome</keyword>
<dbReference type="InterPro" id="IPR011611">
    <property type="entry name" value="PfkB_dom"/>
</dbReference>
<reference evidence="2" key="2">
    <citation type="journal article" date="2020" name="Nat. Commun.">
        <title>Large-scale genome sequencing of mycorrhizal fungi provides insights into the early evolution of symbiotic traits.</title>
        <authorList>
            <person name="Miyauchi S."/>
            <person name="Kiss E."/>
            <person name="Kuo A."/>
            <person name="Drula E."/>
            <person name="Kohler A."/>
            <person name="Sanchez-Garcia M."/>
            <person name="Morin E."/>
            <person name="Andreopoulos B."/>
            <person name="Barry K.W."/>
            <person name="Bonito G."/>
            <person name="Buee M."/>
            <person name="Carver A."/>
            <person name="Chen C."/>
            <person name="Cichocki N."/>
            <person name="Clum A."/>
            <person name="Culley D."/>
            <person name="Crous P.W."/>
            <person name="Fauchery L."/>
            <person name="Girlanda M."/>
            <person name="Hayes R.D."/>
            <person name="Keri Z."/>
            <person name="LaButti K."/>
            <person name="Lipzen A."/>
            <person name="Lombard V."/>
            <person name="Magnuson J."/>
            <person name="Maillard F."/>
            <person name="Murat C."/>
            <person name="Nolan M."/>
            <person name="Ohm R.A."/>
            <person name="Pangilinan J."/>
            <person name="Pereira M.F."/>
            <person name="Perotto S."/>
            <person name="Peter M."/>
            <person name="Pfister S."/>
            <person name="Riley R."/>
            <person name="Sitrit Y."/>
            <person name="Stielow J.B."/>
            <person name="Szollosi G."/>
            <person name="Zifcakova L."/>
            <person name="Stursova M."/>
            <person name="Spatafora J.W."/>
            <person name="Tedersoo L."/>
            <person name="Vaario L.M."/>
            <person name="Yamada A."/>
            <person name="Yan M."/>
            <person name="Wang P."/>
            <person name="Xu J."/>
            <person name="Bruns T."/>
            <person name="Baldrian P."/>
            <person name="Vilgalys R."/>
            <person name="Dunand C."/>
            <person name="Henrissat B."/>
            <person name="Grigoriev I.V."/>
            <person name="Hibbett D."/>
            <person name="Nagy L.G."/>
            <person name="Martin F.M."/>
        </authorList>
    </citation>
    <scope>NUCLEOTIDE SEQUENCE</scope>
    <source>
        <strain evidence="2">Prilba</strain>
    </source>
</reference>
<reference evidence="2" key="1">
    <citation type="submission" date="2019-10" db="EMBL/GenBank/DDBJ databases">
        <authorList>
            <consortium name="DOE Joint Genome Institute"/>
            <person name="Kuo A."/>
            <person name="Miyauchi S."/>
            <person name="Kiss E."/>
            <person name="Drula E."/>
            <person name="Kohler A."/>
            <person name="Sanchez-Garcia M."/>
            <person name="Andreopoulos B."/>
            <person name="Barry K.W."/>
            <person name="Bonito G."/>
            <person name="Buee M."/>
            <person name="Carver A."/>
            <person name="Chen C."/>
            <person name="Cichocki N."/>
            <person name="Clum A."/>
            <person name="Culley D."/>
            <person name="Crous P.W."/>
            <person name="Fauchery L."/>
            <person name="Girlanda M."/>
            <person name="Hayes R."/>
            <person name="Keri Z."/>
            <person name="LaButti K."/>
            <person name="Lipzen A."/>
            <person name="Lombard V."/>
            <person name="Magnuson J."/>
            <person name="Maillard F."/>
            <person name="Morin E."/>
            <person name="Murat C."/>
            <person name="Nolan M."/>
            <person name="Ohm R."/>
            <person name="Pangilinan J."/>
            <person name="Pereira M."/>
            <person name="Perotto S."/>
            <person name="Peter M."/>
            <person name="Riley R."/>
            <person name="Sitrit Y."/>
            <person name="Stielow B."/>
            <person name="Szollosi G."/>
            <person name="Zifcakova L."/>
            <person name="Stursova M."/>
            <person name="Spatafora J.W."/>
            <person name="Tedersoo L."/>
            <person name="Vaario L.-M."/>
            <person name="Yamada A."/>
            <person name="Yan M."/>
            <person name="Wang P."/>
            <person name="Xu J."/>
            <person name="Bruns T."/>
            <person name="Baldrian P."/>
            <person name="Vilgalys R."/>
            <person name="Henrissat B."/>
            <person name="Grigoriev I.V."/>
            <person name="Hibbett D."/>
            <person name="Nagy L.G."/>
            <person name="Martin F.M."/>
        </authorList>
    </citation>
    <scope>NUCLEOTIDE SEQUENCE</scope>
    <source>
        <strain evidence="2">Prilba</strain>
    </source>
</reference>
<gene>
    <name evidence="2" type="ORF">DFH94DRAFT_814998</name>
</gene>
<evidence type="ECO:0000259" key="1">
    <source>
        <dbReference type="Pfam" id="PF00294"/>
    </source>
</evidence>
<dbReference type="PANTHER" id="PTHR47098:SF2">
    <property type="entry name" value="PROTEIN MAK32"/>
    <property type="match status" value="1"/>
</dbReference>
<sequence>MSGSRKFVTLGMFIIDEFAFADATGTPTGTYAAIGARVWLSASEVGMIVDKGEDFPQPIDAALKTYGESMWLFREQPGTATTRALNSYTGDHRDFQYLTPRIRITPCDLTDTPLFRPTTLHFICSPARAAVIMSEVAQIEGWCPVSVYEPIPDRCVPEELPALRDVLPFISVLSPNAEEALRLLSLPLPPTKPLIEQACNAFLDFGVGHGGAGWVIIRSGEIGAFIACRTQPGKWLEPYWRTSERVVDVTGAGNSFLGGLAAGLALRDGDVYEAALFATVSASYTIEQHGLPRITRPSSNVLGEEWNGDSPWRRLEEFKARCANDQK</sequence>
<proteinExistence type="predicted"/>
<dbReference type="Pfam" id="PF00294">
    <property type="entry name" value="PfkB"/>
    <property type="match status" value="1"/>
</dbReference>
<dbReference type="AlphaFoldDB" id="A0A9P5TCY3"/>
<evidence type="ECO:0000313" key="2">
    <source>
        <dbReference type="EMBL" id="KAF8485028.1"/>
    </source>
</evidence>
<evidence type="ECO:0000313" key="3">
    <source>
        <dbReference type="Proteomes" id="UP000759537"/>
    </source>
</evidence>
<dbReference type="OrthoDB" id="497927at2759"/>
<dbReference type="SUPFAM" id="SSF53613">
    <property type="entry name" value="Ribokinase-like"/>
    <property type="match status" value="1"/>
</dbReference>
<organism evidence="2 3">
    <name type="scientific">Russula ochroleuca</name>
    <dbReference type="NCBI Taxonomy" id="152965"/>
    <lineage>
        <taxon>Eukaryota</taxon>
        <taxon>Fungi</taxon>
        <taxon>Dikarya</taxon>
        <taxon>Basidiomycota</taxon>
        <taxon>Agaricomycotina</taxon>
        <taxon>Agaricomycetes</taxon>
        <taxon>Russulales</taxon>
        <taxon>Russulaceae</taxon>
        <taxon>Russula</taxon>
    </lineage>
</organism>
<name>A0A9P5TCY3_9AGAM</name>
<protein>
    <submittedName>
        <fullName evidence="2">Ribokinase-like protein</fullName>
    </submittedName>
</protein>
<dbReference type="Proteomes" id="UP000759537">
    <property type="component" value="Unassembled WGS sequence"/>
</dbReference>
<dbReference type="InterPro" id="IPR029056">
    <property type="entry name" value="Ribokinase-like"/>
</dbReference>
<feature type="domain" description="Carbohydrate kinase PfkB" evidence="1">
    <location>
        <begin position="159"/>
        <end position="291"/>
    </location>
</feature>
<comment type="caution">
    <text evidence="2">The sequence shown here is derived from an EMBL/GenBank/DDBJ whole genome shotgun (WGS) entry which is preliminary data.</text>
</comment>
<dbReference type="PANTHER" id="PTHR47098">
    <property type="entry name" value="PROTEIN MAK32"/>
    <property type="match status" value="1"/>
</dbReference>
<dbReference type="EMBL" id="WHVB01000003">
    <property type="protein sequence ID" value="KAF8485028.1"/>
    <property type="molecule type" value="Genomic_DNA"/>
</dbReference>
<dbReference type="Gene3D" id="3.40.1190.20">
    <property type="match status" value="1"/>
</dbReference>
<accession>A0A9P5TCY3</accession>